<accession>A0A8K0IEI9</accession>
<reference evidence="5" key="2">
    <citation type="submission" date="2019-07" db="EMBL/GenBank/DDBJ databases">
        <authorList>
            <person name="Yang Y."/>
            <person name="Bocs S."/>
            <person name="Baudouin L."/>
        </authorList>
    </citation>
    <scope>NUCLEOTIDE SEQUENCE</scope>
    <source>
        <tissue evidence="5">Spear leaf of Hainan Tall coconut</tissue>
    </source>
</reference>
<feature type="region of interest" description="Disordered" evidence="3">
    <location>
        <begin position="1"/>
        <end position="72"/>
    </location>
</feature>
<reference evidence="5" key="1">
    <citation type="journal article" date="2017" name="Gigascience">
        <title>The genome draft of coconut (Cocos nucifera).</title>
        <authorList>
            <person name="Xiao Y."/>
            <person name="Xu P."/>
            <person name="Fan H."/>
            <person name="Baudouin L."/>
            <person name="Xia W."/>
            <person name="Bocs S."/>
            <person name="Xu J."/>
            <person name="Li Q."/>
            <person name="Guo A."/>
            <person name="Zhou L."/>
            <person name="Li J."/>
            <person name="Wu Y."/>
            <person name="Ma Z."/>
            <person name="Armero A."/>
            <person name="Issali A.E."/>
            <person name="Liu N."/>
            <person name="Peng M."/>
            <person name="Yang Y."/>
        </authorList>
    </citation>
    <scope>NUCLEOTIDE SEQUENCE</scope>
    <source>
        <tissue evidence="5">Spear leaf of Hainan Tall coconut</tissue>
    </source>
</reference>
<keyword evidence="6" id="KW-1185">Reference proteome</keyword>
<feature type="domain" description="K Homology" evidence="4">
    <location>
        <begin position="76"/>
        <end position="149"/>
    </location>
</feature>
<dbReference type="EMBL" id="CM017878">
    <property type="protein sequence ID" value="KAG1354353.1"/>
    <property type="molecule type" value="Genomic_DNA"/>
</dbReference>
<dbReference type="OrthoDB" id="442947at2759"/>
<dbReference type="Gene3D" id="3.30.310.210">
    <property type="match status" value="1"/>
</dbReference>
<dbReference type="CDD" id="cd22459">
    <property type="entry name" value="KH-I_PEPPER_rpt1_like"/>
    <property type="match status" value="1"/>
</dbReference>
<evidence type="ECO:0000259" key="4">
    <source>
        <dbReference type="SMART" id="SM00322"/>
    </source>
</evidence>
<feature type="domain" description="K Homology" evidence="4">
    <location>
        <begin position="344"/>
        <end position="414"/>
    </location>
</feature>
<dbReference type="Proteomes" id="UP000797356">
    <property type="component" value="Chromosome 7"/>
</dbReference>
<feature type="domain" description="K Homology" evidence="4">
    <location>
        <begin position="169"/>
        <end position="244"/>
    </location>
</feature>
<dbReference type="SUPFAM" id="SSF54791">
    <property type="entry name" value="Eukaryotic type KH-domain (KH-domain type I)"/>
    <property type="match status" value="3"/>
</dbReference>
<dbReference type="InterPro" id="IPR004088">
    <property type="entry name" value="KH_dom_type_1"/>
</dbReference>
<dbReference type="SMART" id="SM00322">
    <property type="entry name" value="KH"/>
    <property type="match status" value="3"/>
</dbReference>
<organism evidence="5 6">
    <name type="scientific">Cocos nucifera</name>
    <name type="common">Coconut palm</name>
    <dbReference type="NCBI Taxonomy" id="13894"/>
    <lineage>
        <taxon>Eukaryota</taxon>
        <taxon>Viridiplantae</taxon>
        <taxon>Streptophyta</taxon>
        <taxon>Embryophyta</taxon>
        <taxon>Tracheophyta</taxon>
        <taxon>Spermatophyta</taxon>
        <taxon>Magnoliopsida</taxon>
        <taxon>Liliopsida</taxon>
        <taxon>Arecaceae</taxon>
        <taxon>Arecoideae</taxon>
        <taxon>Cocoseae</taxon>
        <taxon>Attaleinae</taxon>
        <taxon>Cocos</taxon>
    </lineage>
</organism>
<dbReference type="PANTHER" id="PTHR10288">
    <property type="entry name" value="KH DOMAIN CONTAINING RNA BINDING PROTEIN"/>
    <property type="match status" value="1"/>
</dbReference>
<sequence length="468" mass="49528">MAATPTDSAENNGAAATDLAPETEATATSPDEVEDPEEASEPATEDEAPPSTDATPAPAPAQTQGVESKKWPGWPGDNVFRLVVPVLKVGSIIGRKGELIKKLCEETRARVRILEGALGTSDRIVLISAREEPDAEISPAMDALLRVFKRISGMTDSGGDGTTLAPAAPTCSVRLLVASSQAINLIGKQGTMIKSIQETSGAIVRVLSRDELPFYATADERIVDIQGESLKVLKALESVVGHLRKFLVDHSVLPLFEKSFNAPATQDRPVDAWADKAQSLIHASQQPVIGSDYAPSMKRESLFLDRESQLDPQIPRSGLSLYGQDPALSGLRSSALGRGGALVTQVTQTMQIPLPYAEDIIGIGGGNIAYIRRTSGAILTVQESRGLPDEITVEIKGTTSQVQVAQQLIQEFISGHKEPLASSYRGLDTGMRSSYSQLASTGYPSSLASQSLGGYGSSGLGGYGGYRL</sequence>
<evidence type="ECO:0000256" key="2">
    <source>
        <dbReference type="PROSITE-ProRule" id="PRU00117"/>
    </source>
</evidence>
<feature type="compositionally biased region" description="Acidic residues" evidence="3">
    <location>
        <begin position="31"/>
        <end position="48"/>
    </location>
</feature>
<proteinExistence type="predicted"/>
<evidence type="ECO:0000313" key="5">
    <source>
        <dbReference type="EMBL" id="KAG1354353.1"/>
    </source>
</evidence>
<feature type="compositionally biased region" description="Polar residues" evidence="3">
    <location>
        <begin position="1"/>
        <end position="11"/>
    </location>
</feature>
<dbReference type="GO" id="GO:0003723">
    <property type="term" value="F:RNA binding"/>
    <property type="evidence" value="ECO:0007669"/>
    <property type="project" value="UniProtKB-UniRule"/>
</dbReference>
<name>A0A8K0IEI9_COCNU</name>
<comment type="caution">
    <text evidence="5">The sequence shown here is derived from an EMBL/GenBank/DDBJ whole genome shotgun (WGS) entry which is preliminary data.</text>
</comment>
<dbReference type="AlphaFoldDB" id="A0A8K0IEI9"/>
<keyword evidence="2" id="KW-0694">RNA-binding</keyword>
<dbReference type="InterPro" id="IPR036612">
    <property type="entry name" value="KH_dom_type_1_sf"/>
</dbReference>
<evidence type="ECO:0000313" key="6">
    <source>
        <dbReference type="Proteomes" id="UP000797356"/>
    </source>
</evidence>
<dbReference type="PROSITE" id="PS50084">
    <property type="entry name" value="KH_TYPE_1"/>
    <property type="match status" value="3"/>
</dbReference>
<dbReference type="Gene3D" id="3.30.1370.10">
    <property type="entry name" value="K Homology domain, type 1"/>
    <property type="match status" value="1"/>
</dbReference>
<protein>
    <submittedName>
        <fullName evidence="5">RNA-binding KH domain-containing protein PEPPER</fullName>
    </submittedName>
</protein>
<dbReference type="Pfam" id="PF00013">
    <property type="entry name" value="KH_1"/>
    <property type="match status" value="3"/>
</dbReference>
<evidence type="ECO:0000256" key="1">
    <source>
        <dbReference type="ARBA" id="ARBA00022737"/>
    </source>
</evidence>
<evidence type="ECO:0000256" key="3">
    <source>
        <dbReference type="SAM" id="MobiDB-lite"/>
    </source>
</evidence>
<dbReference type="InterPro" id="IPR004087">
    <property type="entry name" value="KH_dom"/>
</dbReference>
<keyword evidence="1" id="KW-0677">Repeat</keyword>
<gene>
    <name evidence="5" type="ORF">COCNU_07G004650</name>
</gene>
<dbReference type="CDD" id="cd22460">
    <property type="entry name" value="KH-I_PEPPER_rpt2_like"/>
    <property type="match status" value="1"/>
</dbReference>